<keyword evidence="1" id="KW-0812">Transmembrane</keyword>
<organism evidence="2 3">
    <name type="scientific">Anoxybacillus thermarum</name>
    <dbReference type="NCBI Taxonomy" id="404937"/>
    <lineage>
        <taxon>Bacteria</taxon>
        <taxon>Bacillati</taxon>
        <taxon>Bacillota</taxon>
        <taxon>Bacilli</taxon>
        <taxon>Bacillales</taxon>
        <taxon>Anoxybacillaceae</taxon>
        <taxon>Anoxybacillus</taxon>
    </lineage>
</organism>
<gene>
    <name evidence="2" type="ORF">LH47_02304</name>
</gene>
<proteinExistence type="predicted"/>
<dbReference type="PATRIC" id="fig|404937.3.peg.2464"/>
<evidence type="ECO:0000256" key="1">
    <source>
        <dbReference type="SAM" id="Phobius"/>
    </source>
</evidence>
<dbReference type="EMBL" id="JXTH01000053">
    <property type="protein sequence ID" value="KIQ93623.1"/>
    <property type="molecule type" value="Genomic_DNA"/>
</dbReference>
<evidence type="ECO:0000313" key="2">
    <source>
        <dbReference type="EMBL" id="KIQ93623.1"/>
    </source>
</evidence>
<protein>
    <submittedName>
        <fullName evidence="2">Uncharacterized protein</fullName>
    </submittedName>
</protein>
<evidence type="ECO:0000313" key="3">
    <source>
        <dbReference type="Proteomes" id="UP000032102"/>
    </source>
</evidence>
<name>A0A0D0Q6M6_9BACL</name>
<dbReference type="AlphaFoldDB" id="A0A0D0Q6M6"/>
<keyword evidence="1" id="KW-0472">Membrane</keyword>
<keyword evidence="3" id="KW-1185">Reference proteome</keyword>
<keyword evidence="1" id="KW-1133">Transmembrane helix</keyword>
<reference evidence="2 3" key="1">
    <citation type="submission" date="2015-01" db="EMBL/GenBank/DDBJ databases">
        <title>Draft genome of Anoxybacillus thermarum strain AF/04.</title>
        <authorList>
            <person name="Poli A."/>
            <person name="Nicolaus B."/>
            <person name="Chan K.-G."/>
            <person name="Kahar U.M."/>
            <person name="Yaakob A.S."/>
            <person name="Chan C.S."/>
            <person name="Goh K.M."/>
        </authorList>
    </citation>
    <scope>NUCLEOTIDE SEQUENCE [LARGE SCALE GENOMIC DNA]</scope>
    <source>
        <strain evidence="2 3">AF/04</strain>
    </source>
</reference>
<dbReference type="Proteomes" id="UP000032102">
    <property type="component" value="Unassembled WGS sequence"/>
</dbReference>
<accession>A0A0D0Q6M6</accession>
<feature type="transmembrane region" description="Helical" evidence="1">
    <location>
        <begin position="29"/>
        <end position="53"/>
    </location>
</feature>
<sequence length="63" mass="6501">MPVLGDAIDLSGLSLPFTVSDVIGSVNSLLGWVGPFVLLAIALGFAPKIIAFIKSIFGRAASR</sequence>
<comment type="caution">
    <text evidence="2">The sequence shown here is derived from an EMBL/GenBank/DDBJ whole genome shotgun (WGS) entry which is preliminary data.</text>
</comment>
<dbReference type="RefSeq" id="WP_043967637.1">
    <property type="nucleotide sequence ID" value="NZ_JXTH01000053.1"/>
</dbReference>